<evidence type="ECO:0000313" key="2">
    <source>
        <dbReference type="Proteomes" id="UP001060085"/>
    </source>
</evidence>
<organism evidence="1 2">
    <name type="scientific">Catharanthus roseus</name>
    <name type="common">Madagascar periwinkle</name>
    <name type="synonym">Vinca rosea</name>
    <dbReference type="NCBI Taxonomy" id="4058"/>
    <lineage>
        <taxon>Eukaryota</taxon>
        <taxon>Viridiplantae</taxon>
        <taxon>Streptophyta</taxon>
        <taxon>Embryophyta</taxon>
        <taxon>Tracheophyta</taxon>
        <taxon>Spermatophyta</taxon>
        <taxon>Magnoliopsida</taxon>
        <taxon>eudicotyledons</taxon>
        <taxon>Gunneridae</taxon>
        <taxon>Pentapetalae</taxon>
        <taxon>asterids</taxon>
        <taxon>lamiids</taxon>
        <taxon>Gentianales</taxon>
        <taxon>Apocynaceae</taxon>
        <taxon>Rauvolfioideae</taxon>
        <taxon>Vinceae</taxon>
        <taxon>Catharanthinae</taxon>
        <taxon>Catharanthus</taxon>
    </lineage>
</organism>
<name>A0ACB9ZXK3_CATRO</name>
<gene>
    <name evidence="1" type="ORF">M9H77_30182</name>
</gene>
<evidence type="ECO:0000313" key="1">
    <source>
        <dbReference type="EMBL" id="KAI5652995.1"/>
    </source>
</evidence>
<sequence>MGAKPIKTWSLMKQALRNRFGVVNNEGQGQEVSEEEEQREEEIVVLEKSEELNFYANETNSSFASESFGVLNFEDSSKDKGGKLAYKSIKTINFFPSNSYSRVEDKGRSMEKELGNYLEGLIMSPFLNPSLSFHEVSFEELKSSFDCSLDFTPSQITSFYEEPLLKIL</sequence>
<dbReference type="Proteomes" id="UP001060085">
    <property type="component" value="Linkage Group LG07"/>
</dbReference>
<accession>A0ACB9ZXK3</accession>
<keyword evidence="2" id="KW-1185">Reference proteome</keyword>
<protein>
    <submittedName>
        <fullName evidence="1">Uncharacterized protein</fullName>
    </submittedName>
</protein>
<comment type="caution">
    <text evidence="1">The sequence shown here is derived from an EMBL/GenBank/DDBJ whole genome shotgun (WGS) entry which is preliminary data.</text>
</comment>
<reference evidence="2" key="1">
    <citation type="journal article" date="2023" name="Nat. Plants">
        <title>Single-cell RNA sequencing provides a high-resolution roadmap for understanding the multicellular compartmentation of specialized metabolism.</title>
        <authorList>
            <person name="Sun S."/>
            <person name="Shen X."/>
            <person name="Li Y."/>
            <person name="Li Y."/>
            <person name="Wang S."/>
            <person name="Li R."/>
            <person name="Zhang H."/>
            <person name="Shen G."/>
            <person name="Guo B."/>
            <person name="Wei J."/>
            <person name="Xu J."/>
            <person name="St-Pierre B."/>
            <person name="Chen S."/>
            <person name="Sun C."/>
        </authorList>
    </citation>
    <scope>NUCLEOTIDE SEQUENCE [LARGE SCALE GENOMIC DNA]</scope>
</reference>
<dbReference type="EMBL" id="CM044707">
    <property type="protein sequence ID" value="KAI5652995.1"/>
    <property type="molecule type" value="Genomic_DNA"/>
</dbReference>
<proteinExistence type="predicted"/>